<keyword evidence="2" id="KW-1185">Reference proteome</keyword>
<proteinExistence type="predicted"/>
<dbReference type="OrthoDB" id="2599194at2"/>
<accession>A0A2H9VT48</accession>
<comment type="caution">
    <text evidence="1">The sequence shown here is derived from an EMBL/GenBank/DDBJ whole genome shotgun (WGS) entry which is preliminary data.</text>
</comment>
<dbReference type="EMBL" id="PGFJ01000001">
    <property type="protein sequence ID" value="PJJ83991.1"/>
    <property type="molecule type" value="Genomic_DNA"/>
</dbReference>
<evidence type="ECO:0000313" key="1">
    <source>
        <dbReference type="EMBL" id="PJJ83991.1"/>
    </source>
</evidence>
<dbReference type="RefSeq" id="WP_100340211.1">
    <property type="nucleotide sequence ID" value="NZ_PGFJ01000001.1"/>
</dbReference>
<dbReference type="Pfam" id="PF07606">
    <property type="entry name" value="DUF1569"/>
    <property type="match status" value="1"/>
</dbReference>
<reference evidence="1 2" key="1">
    <citation type="submission" date="2017-11" db="EMBL/GenBank/DDBJ databases">
        <title>Genomic Encyclopedia of Archaeal and Bacterial Type Strains, Phase II (KMG-II): From Individual Species to Whole Genera.</title>
        <authorList>
            <person name="Goeker M."/>
        </authorList>
    </citation>
    <scope>NUCLEOTIDE SEQUENCE [LARGE SCALE GENOMIC DNA]</scope>
    <source>
        <strain evidence="1 2">DSM 28175</strain>
    </source>
</reference>
<dbReference type="InterPro" id="IPR011463">
    <property type="entry name" value="DUF1569"/>
</dbReference>
<dbReference type="InterPro" id="IPR034660">
    <property type="entry name" value="DinB/YfiT-like"/>
</dbReference>
<organism evidence="1 2">
    <name type="scientific">Mucilaginibacter auburnensis</name>
    <dbReference type="NCBI Taxonomy" id="1457233"/>
    <lineage>
        <taxon>Bacteria</taxon>
        <taxon>Pseudomonadati</taxon>
        <taxon>Bacteroidota</taxon>
        <taxon>Sphingobacteriia</taxon>
        <taxon>Sphingobacteriales</taxon>
        <taxon>Sphingobacteriaceae</taxon>
        <taxon>Mucilaginibacter</taxon>
    </lineage>
</organism>
<sequence>MIKSVFTPSDVAELKERISKLTPQSTPLWGKMNVGQMLAHANVSYEMAYTNKHPRPNAFLRLMLKMFAKDMVVGPQPYKRSLPTAKAFLMSEQKDFETEKKRLLDFIDYTLQLGKQHFEGKESLSFGKLTSEEWNVMFYKHLDHHLQQFGV</sequence>
<dbReference type="Proteomes" id="UP000242687">
    <property type="component" value="Unassembled WGS sequence"/>
</dbReference>
<evidence type="ECO:0000313" key="2">
    <source>
        <dbReference type="Proteomes" id="UP000242687"/>
    </source>
</evidence>
<dbReference type="AlphaFoldDB" id="A0A2H9VT48"/>
<gene>
    <name evidence="1" type="ORF">CLV57_0989</name>
</gene>
<name>A0A2H9VT48_9SPHI</name>
<dbReference type="Gene3D" id="1.20.120.450">
    <property type="entry name" value="dinb family like domain"/>
    <property type="match status" value="1"/>
</dbReference>
<protein>
    <submittedName>
        <fullName evidence="1">Uncharacterized protein DUF1569</fullName>
    </submittedName>
</protein>